<dbReference type="AlphaFoldDB" id="A0A6C0IPU0"/>
<reference evidence="1" key="1">
    <citation type="journal article" date="2020" name="Nature">
        <title>Giant virus diversity and host interactions through global metagenomics.</title>
        <authorList>
            <person name="Schulz F."/>
            <person name="Roux S."/>
            <person name="Paez-Espino D."/>
            <person name="Jungbluth S."/>
            <person name="Walsh D.A."/>
            <person name="Denef V.J."/>
            <person name="McMahon K.D."/>
            <person name="Konstantinidis K.T."/>
            <person name="Eloe-Fadrosh E.A."/>
            <person name="Kyrpides N.C."/>
            <person name="Woyke T."/>
        </authorList>
    </citation>
    <scope>NUCLEOTIDE SEQUENCE</scope>
    <source>
        <strain evidence="1">GVMAG-M-3300024261-37</strain>
    </source>
</reference>
<organism evidence="1">
    <name type="scientific">viral metagenome</name>
    <dbReference type="NCBI Taxonomy" id="1070528"/>
    <lineage>
        <taxon>unclassified sequences</taxon>
        <taxon>metagenomes</taxon>
        <taxon>organismal metagenomes</taxon>
    </lineage>
</organism>
<evidence type="ECO:0000313" key="1">
    <source>
        <dbReference type="EMBL" id="QHT95201.1"/>
    </source>
</evidence>
<dbReference type="EMBL" id="MN740236">
    <property type="protein sequence ID" value="QHT95201.1"/>
    <property type="molecule type" value="Genomic_DNA"/>
</dbReference>
<proteinExistence type="predicted"/>
<accession>A0A6C0IPU0</accession>
<sequence>MECRIAWCDKITNSYLQGHWRSKSDIGVIHAWCVCQNIHRYNEYYWVEIKADGKITNYTYIPPKQNNVEKEYVEIDYKKNEVN</sequence>
<protein>
    <submittedName>
        <fullName evidence="1">Uncharacterized protein</fullName>
    </submittedName>
</protein>
<name>A0A6C0IPU0_9ZZZZ</name>